<reference evidence="6 7" key="1">
    <citation type="submission" date="2019-07" db="EMBL/GenBank/DDBJ databases">
        <title>Genomics analysis of Aphanomyces spp. identifies a new class of oomycete effector associated with host adaptation.</title>
        <authorList>
            <person name="Gaulin E."/>
        </authorList>
    </citation>
    <scope>NUCLEOTIDE SEQUENCE [LARGE SCALE GENOMIC DNA]</scope>
    <source>
        <strain evidence="6 7">ATCC 201684</strain>
    </source>
</reference>
<comment type="caution">
    <text evidence="6">The sequence shown here is derived from an EMBL/GenBank/DDBJ whole genome shotgun (WGS) entry which is preliminary data.</text>
</comment>
<dbReference type="AlphaFoldDB" id="A0A6G0X510"/>
<keyword evidence="3" id="KW-0648">Protein biosynthesis</keyword>
<dbReference type="PANTHER" id="PTHR21641">
    <property type="entry name" value="TRANSLATION INITIATION FACTOR-RELATED"/>
    <property type="match status" value="1"/>
</dbReference>
<evidence type="ECO:0000256" key="2">
    <source>
        <dbReference type="ARBA" id="ARBA00022884"/>
    </source>
</evidence>
<keyword evidence="7" id="KW-1185">Reference proteome</keyword>
<gene>
    <name evidence="6" type="ORF">Ae201684_008484</name>
</gene>
<dbReference type="Pfam" id="PF01176">
    <property type="entry name" value="eIF-1a"/>
    <property type="match status" value="1"/>
</dbReference>
<dbReference type="EMBL" id="VJMJ01000102">
    <property type="protein sequence ID" value="KAF0735013.1"/>
    <property type="molecule type" value="Genomic_DNA"/>
</dbReference>
<feature type="region of interest" description="Disordered" evidence="4">
    <location>
        <begin position="124"/>
        <end position="143"/>
    </location>
</feature>
<sequence length="183" mass="20535">MSGAGRRSGYRKGVTQDVLYGEPEPADGELIVRVQSMRGSNLLEIETPEGSTGLAMLPTKYRKLIWIRRGDYLIVAGATGKSKGAVNYIVEHILYKDQIKHLKKKNLWPEAFTVDEDTVLDQQANAEQKPNTIPPSAPLNSRDIVMDENHDDIDGQDDPMLFVNRNRMGGRYVEEESDDSDDE</sequence>
<dbReference type="PROSITE" id="PS50832">
    <property type="entry name" value="S1_IF1_TYPE"/>
    <property type="match status" value="1"/>
</dbReference>
<evidence type="ECO:0000259" key="5">
    <source>
        <dbReference type="PROSITE" id="PS50832"/>
    </source>
</evidence>
<dbReference type="GO" id="GO:0003743">
    <property type="term" value="F:translation initiation factor activity"/>
    <property type="evidence" value="ECO:0007669"/>
    <property type="project" value="UniProtKB-UniRule"/>
</dbReference>
<dbReference type="InterPro" id="IPR006196">
    <property type="entry name" value="RNA-binding_domain_S1_IF1"/>
</dbReference>
<dbReference type="InterPro" id="IPR001253">
    <property type="entry name" value="TIF_eIF-1A"/>
</dbReference>
<evidence type="ECO:0000256" key="3">
    <source>
        <dbReference type="PROSITE-ProRule" id="PRU00181"/>
    </source>
</evidence>
<comment type="similarity">
    <text evidence="1">Belongs to the EIF1AD family.</text>
</comment>
<accession>A0A6G0X510</accession>
<dbReference type="Gene3D" id="2.40.50.140">
    <property type="entry name" value="Nucleic acid-binding proteins"/>
    <property type="match status" value="1"/>
</dbReference>
<dbReference type="PANTHER" id="PTHR21641:SF0">
    <property type="entry name" value="RNA-BINDING PROTEIN EIF1AD-RELATED"/>
    <property type="match status" value="1"/>
</dbReference>
<name>A0A6G0X510_9STRA</name>
<protein>
    <recommendedName>
        <fullName evidence="5">S1-like domain-containing protein</fullName>
    </recommendedName>
</protein>
<dbReference type="GO" id="GO:0005634">
    <property type="term" value="C:nucleus"/>
    <property type="evidence" value="ECO:0007669"/>
    <property type="project" value="TreeGrafter"/>
</dbReference>
<proteinExistence type="inferred from homology"/>
<evidence type="ECO:0000256" key="4">
    <source>
        <dbReference type="SAM" id="MobiDB-lite"/>
    </source>
</evidence>
<evidence type="ECO:0000313" key="7">
    <source>
        <dbReference type="Proteomes" id="UP000481153"/>
    </source>
</evidence>
<dbReference type="InterPro" id="IPR039294">
    <property type="entry name" value="EIF1AD"/>
</dbReference>
<dbReference type="GO" id="GO:0003723">
    <property type="term" value="F:RNA binding"/>
    <property type="evidence" value="ECO:0007669"/>
    <property type="project" value="UniProtKB-KW"/>
</dbReference>
<evidence type="ECO:0000256" key="1">
    <source>
        <dbReference type="ARBA" id="ARBA00007340"/>
    </source>
</evidence>
<dbReference type="SUPFAM" id="SSF50249">
    <property type="entry name" value="Nucleic acid-binding proteins"/>
    <property type="match status" value="1"/>
</dbReference>
<evidence type="ECO:0000313" key="6">
    <source>
        <dbReference type="EMBL" id="KAF0735013.1"/>
    </source>
</evidence>
<organism evidence="6 7">
    <name type="scientific">Aphanomyces euteiches</name>
    <dbReference type="NCBI Taxonomy" id="100861"/>
    <lineage>
        <taxon>Eukaryota</taxon>
        <taxon>Sar</taxon>
        <taxon>Stramenopiles</taxon>
        <taxon>Oomycota</taxon>
        <taxon>Saprolegniomycetes</taxon>
        <taxon>Saprolegniales</taxon>
        <taxon>Verrucalvaceae</taxon>
        <taxon>Aphanomyces</taxon>
    </lineage>
</organism>
<dbReference type="SMART" id="SM00652">
    <property type="entry name" value="eIF1a"/>
    <property type="match status" value="1"/>
</dbReference>
<dbReference type="Proteomes" id="UP000481153">
    <property type="component" value="Unassembled WGS sequence"/>
</dbReference>
<keyword evidence="3" id="KW-0396">Initiation factor</keyword>
<dbReference type="VEuPathDB" id="FungiDB:AeMF1_000064"/>
<keyword evidence="2" id="KW-0694">RNA-binding</keyword>
<feature type="domain" description="S1-like" evidence="5">
    <location>
        <begin position="23"/>
        <end position="75"/>
    </location>
</feature>
<dbReference type="InterPro" id="IPR012340">
    <property type="entry name" value="NA-bd_OB-fold"/>
</dbReference>